<dbReference type="SUPFAM" id="SSF51445">
    <property type="entry name" value="(Trans)glycosidases"/>
    <property type="match status" value="1"/>
</dbReference>
<dbReference type="Gene3D" id="2.60.40.1180">
    <property type="entry name" value="Golgi alpha-mannosidase II"/>
    <property type="match status" value="2"/>
</dbReference>
<dbReference type="RefSeq" id="WP_183413453.1">
    <property type="nucleotide sequence ID" value="NZ_JACHYB010000001.1"/>
</dbReference>
<keyword evidence="7" id="KW-1185">Reference proteome</keyword>
<feature type="domain" description="Glycosyl hydrolase family 31 C-terminal" evidence="5">
    <location>
        <begin position="491"/>
        <end position="581"/>
    </location>
</feature>
<evidence type="ECO:0000256" key="1">
    <source>
        <dbReference type="ARBA" id="ARBA00007806"/>
    </source>
</evidence>
<dbReference type="InterPro" id="IPR017853">
    <property type="entry name" value="GH"/>
</dbReference>
<dbReference type="Pfam" id="PF01055">
    <property type="entry name" value="Glyco_hydro_31_2nd"/>
    <property type="match status" value="2"/>
</dbReference>
<gene>
    <name evidence="6" type="ORF">FHX64_001887</name>
</gene>
<feature type="domain" description="Glycoside hydrolase family 31 TIM barrel" evidence="3">
    <location>
        <begin position="332"/>
        <end position="483"/>
    </location>
</feature>
<dbReference type="SUPFAM" id="SSF51011">
    <property type="entry name" value="Glycosyl hydrolase domain"/>
    <property type="match status" value="1"/>
</dbReference>
<dbReference type="EMBL" id="JACHYB010000001">
    <property type="protein sequence ID" value="MBB3187724.1"/>
    <property type="molecule type" value="Genomic_DNA"/>
</dbReference>
<dbReference type="InterPro" id="IPR000322">
    <property type="entry name" value="Glyco_hydro_31_TIM"/>
</dbReference>
<name>A0A7W5DRF1_9PORP</name>
<dbReference type="Proteomes" id="UP000544222">
    <property type="component" value="Unassembled WGS sequence"/>
</dbReference>
<proteinExistence type="inferred from homology"/>
<evidence type="ECO:0000259" key="5">
    <source>
        <dbReference type="Pfam" id="PF21365"/>
    </source>
</evidence>
<keyword evidence="2" id="KW-0326">Glycosidase</keyword>
<dbReference type="Gene3D" id="3.20.20.80">
    <property type="entry name" value="Glycosidases"/>
    <property type="match status" value="1"/>
</dbReference>
<evidence type="ECO:0000259" key="3">
    <source>
        <dbReference type="Pfam" id="PF01055"/>
    </source>
</evidence>
<dbReference type="PANTHER" id="PTHR22762:SF89">
    <property type="entry name" value="ALPHA-XYLOSIDASE"/>
    <property type="match status" value="1"/>
</dbReference>
<dbReference type="InterPro" id="IPR033403">
    <property type="entry name" value="DUF5110"/>
</dbReference>
<evidence type="ECO:0000313" key="7">
    <source>
        <dbReference type="Proteomes" id="UP000544222"/>
    </source>
</evidence>
<dbReference type="InterPro" id="IPR013780">
    <property type="entry name" value="Glyco_hydro_b"/>
</dbReference>
<sequence length="715" mass="82795">MFRIWKGDKLNPSAHDLSIINYRFPKVFFSIKQHGATYVILTDSLLIWYNPHEDFTQGGIQVSLRRNPVMILKRLDAQDTLNLGGVIPSLDNCNGDLKYAEQNNIHSKSHLHLIPDGILSRRGFSVFRHTQDTLALYNPGDRYEDLYVMGYGDDFREAFHDFYRLSGKIPMLPKWSLGLIYSRWADYTANDYKHIVNKFRQERIPIDAIVLDMCWHTNEWYGYQIDTCNFPDLKVFNLWADSVHVETGFNHHSGAIYAKDPHIMEFCRKAGIDYAKSLIPGMSWEPDKPDIHYDVKNKKQFKAFYDIYISPLIKDGFDFLWVDGENSIYSSEWYQKYLAQETHKRTFILNRLHAGVLCNHRYPVGFSGDTYISWNTMAYCLENNIAGSNNGVYWSHDIGGYMPQGLSGYIPTGELFARWLQLGAMSPVFRVHAKKAAYWTPPCKPGEFDFGSRLPWQWGDTVLRSARVSIQLRYKLLPYIYTMTRIAHDTGMPLCRGLYLEYPQSGQAYRYDEYMFGNDFLVAPILQASSDKNDYTTRNVWLPQGNWYDFFNQTLYSGNQQISVSKSLFQFPLFVKAGAIIPMSPYYSYSGVPLDTLLIYVYTPVKTGKTVFRLYEDDGISFSYKKGAYRWTNLDYIYTNKVSQEILIHPAKGNFKGSVKQRAYKIFVINTPHPKSLRLNGKPCTSWSWDAATKMLSIDIKQQDVHADLIVEANL</sequence>
<dbReference type="Pfam" id="PF21365">
    <property type="entry name" value="Glyco_hydro_31_3rd"/>
    <property type="match status" value="1"/>
</dbReference>
<dbReference type="GO" id="GO:0006491">
    <property type="term" value="P:N-glycan processing"/>
    <property type="evidence" value="ECO:0007669"/>
    <property type="project" value="TreeGrafter"/>
</dbReference>
<feature type="domain" description="Glycoside hydrolase family 31 TIM barrel" evidence="3">
    <location>
        <begin position="170"/>
        <end position="328"/>
    </location>
</feature>
<evidence type="ECO:0000313" key="6">
    <source>
        <dbReference type="EMBL" id="MBB3187724.1"/>
    </source>
</evidence>
<dbReference type="PANTHER" id="PTHR22762">
    <property type="entry name" value="ALPHA-GLUCOSIDASE"/>
    <property type="match status" value="1"/>
</dbReference>
<dbReference type="GO" id="GO:0005975">
    <property type="term" value="P:carbohydrate metabolic process"/>
    <property type="evidence" value="ECO:0007669"/>
    <property type="project" value="InterPro"/>
</dbReference>
<dbReference type="GO" id="GO:0090599">
    <property type="term" value="F:alpha-glucosidase activity"/>
    <property type="evidence" value="ECO:0007669"/>
    <property type="project" value="TreeGrafter"/>
</dbReference>
<comment type="similarity">
    <text evidence="1 2">Belongs to the glycosyl hydrolase 31 family.</text>
</comment>
<keyword evidence="2 6" id="KW-0378">Hydrolase</keyword>
<protein>
    <submittedName>
        <fullName evidence="6">Alpha-glucosidase (Family GH31 glycosyl hydrolase)</fullName>
    </submittedName>
</protein>
<dbReference type="InterPro" id="IPR048395">
    <property type="entry name" value="Glyco_hydro_31_C"/>
</dbReference>
<comment type="caution">
    <text evidence="6">The sequence shown here is derived from an EMBL/GenBank/DDBJ whole genome shotgun (WGS) entry which is preliminary data.</text>
</comment>
<feature type="domain" description="DUF5110" evidence="4">
    <location>
        <begin position="597"/>
        <end position="670"/>
    </location>
</feature>
<reference evidence="6 7" key="1">
    <citation type="submission" date="2020-08" db="EMBL/GenBank/DDBJ databases">
        <title>Genomic Encyclopedia of Type Strains, Phase IV (KMG-IV): sequencing the most valuable type-strain genomes for metagenomic binning, comparative biology and taxonomic classification.</title>
        <authorList>
            <person name="Goeker M."/>
        </authorList>
    </citation>
    <scope>NUCLEOTIDE SEQUENCE [LARGE SCALE GENOMIC DNA]</scope>
    <source>
        <strain evidence="6 7">DSM 27471</strain>
    </source>
</reference>
<dbReference type="AlphaFoldDB" id="A0A7W5DRF1"/>
<dbReference type="Pfam" id="PF17137">
    <property type="entry name" value="DUF5110"/>
    <property type="match status" value="1"/>
</dbReference>
<evidence type="ECO:0000256" key="2">
    <source>
        <dbReference type="RuleBase" id="RU361185"/>
    </source>
</evidence>
<accession>A0A7W5DRF1</accession>
<evidence type="ECO:0000259" key="4">
    <source>
        <dbReference type="Pfam" id="PF17137"/>
    </source>
</evidence>
<organism evidence="6 7">
    <name type="scientific">Microbacter margulisiae</name>
    <dbReference type="NCBI Taxonomy" id="1350067"/>
    <lineage>
        <taxon>Bacteria</taxon>
        <taxon>Pseudomonadati</taxon>
        <taxon>Bacteroidota</taxon>
        <taxon>Bacteroidia</taxon>
        <taxon>Bacteroidales</taxon>
        <taxon>Porphyromonadaceae</taxon>
        <taxon>Microbacter</taxon>
    </lineage>
</organism>